<reference evidence="2 3" key="1">
    <citation type="journal article" date="2020" name="Nature">
        <title>Six reference-quality genomes reveal evolution of bat adaptations.</title>
        <authorList>
            <person name="Jebb D."/>
            <person name="Huang Z."/>
            <person name="Pippel M."/>
            <person name="Hughes G.M."/>
            <person name="Lavrichenko K."/>
            <person name="Devanna P."/>
            <person name="Winkler S."/>
            <person name="Jermiin L.S."/>
            <person name="Skirmuntt E.C."/>
            <person name="Katzourakis A."/>
            <person name="Burkitt-Gray L."/>
            <person name="Ray D.A."/>
            <person name="Sullivan K.A.M."/>
            <person name="Roscito J.G."/>
            <person name="Kirilenko B.M."/>
            <person name="Davalos L.M."/>
            <person name="Corthals A.P."/>
            <person name="Power M.L."/>
            <person name="Jones G."/>
            <person name="Ransome R.D."/>
            <person name="Dechmann D.K.N."/>
            <person name="Locatelli A.G."/>
            <person name="Puechmaille S.J."/>
            <person name="Fedrigo O."/>
            <person name="Jarvis E.D."/>
            <person name="Hiller M."/>
            <person name="Vernes S.C."/>
            <person name="Myers E.W."/>
            <person name="Teeling E.C."/>
        </authorList>
    </citation>
    <scope>NUCLEOTIDE SEQUENCE [LARGE SCALE GENOMIC DNA]</scope>
    <source>
        <strain evidence="2">MRouAeg1</strain>
        <tissue evidence="2">Muscle</tissue>
    </source>
</reference>
<evidence type="ECO:0000256" key="1">
    <source>
        <dbReference type="SAM" id="Phobius"/>
    </source>
</evidence>
<feature type="transmembrane region" description="Helical" evidence="1">
    <location>
        <begin position="54"/>
        <end position="82"/>
    </location>
</feature>
<keyword evidence="1" id="KW-0472">Membrane</keyword>
<dbReference type="EMBL" id="JACASE010000008">
    <property type="protein sequence ID" value="KAF6441194.1"/>
    <property type="molecule type" value="Genomic_DNA"/>
</dbReference>
<keyword evidence="3" id="KW-1185">Reference proteome</keyword>
<evidence type="ECO:0000313" key="3">
    <source>
        <dbReference type="Proteomes" id="UP000593571"/>
    </source>
</evidence>
<comment type="caution">
    <text evidence="2">The sequence shown here is derived from an EMBL/GenBank/DDBJ whole genome shotgun (WGS) entry which is preliminary data.</text>
</comment>
<name>A0A7J8F0D1_ROUAE</name>
<accession>A0A7J8F0D1</accession>
<keyword evidence="1" id="KW-1133">Transmembrane helix</keyword>
<feature type="transmembrane region" description="Helical" evidence="1">
    <location>
        <begin position="89"/>
        <end position="122"/>
    </location>
</feature>
<keyword evidence="1" id="KW-0812">Transmembrane</keyword>
<evidence type="ECO:0000313" key="2">
    <source>
        <dbReference type="EMBL" id="KAF6441194.1"/>
    </source>
</evidence>
<gene>
    <name evidence="2" type="ORF">HJG63_012344</name>
</gene>
<proteinExistence type="predicted"/>
<protein>
    <submittedName>
        <fullName evidence="2">Uncharacterized protein</fullName>
    </submittedName>
</protein>
<dbReference type="Proteomes" id="UP000593571">
    <property type="component" value="Unassembled WGS sequence"/>
</dbReference>
<dbReference type="AlphaFoldDB" id="A0A7J8F0D1"/>
<sequence length="126" mass="15175">MFSSFFWVNHQKTDCYVIWQFYSHFLKKLYTVFHLHSHQRCMRVPFSPHPLQHLLLHVLLIIAILTGVRYYLIVVLICISLIASEVEHLFICLLATSFFFFFFCLLGRSAVQVLCSFFNWIYFFYC</sequence>
<organism evidence="2 3">
    <name type="scientific">Rousettus aegyptiacus</name>
    <name type="common">Egyptian fruit bat</name>
    <name type="synonym">Pteropus aegyptiacus</name>
    <dbReference type="NCBI Taxonomy" id="9407"/>
    <lineage>
        <taxon>Eukaryota</taxon>
        <taxon>Metazoa</taxon>
        <taxon>Chordata</taxon>
        <taxon>Craniata</taxon>
        <taxon>Vertebrata</taxon>
        <taxon>Euteleostomi</taxon>
        <taxon>Mammalia</taxon>
        <taxon>Eutheria</taxon>
        <taxon>Laurasiatheria</taxon>
        <taxon>Chiroptera</taxon>
        <taxon>Yinpterochiroptera</taxon>
        <taxon>Pteropodoidea</taxon>
        <taxon>Pteropodidae</taxon>
        <taxon>Rousettinae</taxon>
        <taxon>Rousettus</taxon>
    </lineage>
</organism>